<feature type="transmembrane region" description="Helical" evidence="1">
    <location>
        <begin position="61"/>
        <end position="81"/>
    </location>
</feature>
<keyword evidence="1" id="KW-0472">Membrane</keyword>
<evidence type="ECO:0000256" key="1">
    <source>
        <dbReference type="SAM" id="Phobius"/>
    </source>
</evidence>
<evidence type="ECO:0000313" key="3">
    <source>
        <dbReference type="EMBL" id="NMM99794.1"/>
    </source>
</evidence>
<feature type="transmembrane region" description="Helical" evidence="1">
    <location>
        <begin position="36"/>
        <end position="55"/>
    </location>
</feature>
<dbReference type="Proteomes" id="UP000588277">
    <property type="component" value="Unassembled WGS sequence"/>
</dbReference>
<dbReference type="EMBL" id="JAAIIH010000001">
    <property type="protein sequence ID" value="NMM99794.1"/>
    <property type="molecule type" value="Genomic_DNA"/>
</dbReference>
<comment type="caution">
    <text evidence="3">The sequence shown here is derived from an EMBL/GenBank/DDBJ whole genome shotgun (WGS) entry which is preliminary data.</text>
</comment>
<evidence type="ECO:0000313" key="4">
    <source>
        <dbReference type="Proteomes" id="UP000588277"/>
    </source>
</evidence>
<dbReference type="CDD" id="cd06259">
    <property type="entry name" value="YdcF-like"/>
    <property type="match status" value="1"/>
</dbReference>
<accession>A0A7Y0F0J8</accession>
<dbReference type="InterPro" id="IPR003848">
    <property type="entry name" value="DUF218"/>
</dbReference>
<keyword evidence="4" id="KW-1185">Reference proteome</keyword>
<keyword evidence="1" id="KW-0812">Transmembrane</keyword>
<dbReference type="Pfam" id="PF02698">
    <property type="entry name" value="DUF218"/>
    <property type="match status" value="1"/>
</dbReference>
<keyword evidence="1" id="KW-1133">Transmembrane helix</keyword>
<feature type="transmembrane region" description="Helical" evidence="1">
    <location>
        <begin position="141"/>
        <end position="162"/>
    </location>
</feature>
<dbReference type="RefSeq" id="WP_169274947.1">
    <property type="nucleotide sequence ID" value="NZ_JAAIIH010000001.1"/>
</dbReference>
<feature type="transmembrane region" description="Helical" evidence="1">
    <location>
        <begin position="363"/>
        <end position="382"/>
    </location>
</feature>
<organism evidence="3 4">
    <name type="scientific">Bifidobacterium moraviense</name>
    <dbReference type="NCBI Taxonomy" id="2675323"/>
    <lineage>
        <taxon>Bacteria</taxon>
        <taxon>Bacillati</taxon>
        <taxon>Actinomycetota</taxon>
        <taxon>Actinomycetes</taxon>
        <taxon>Bifidobacteriales</taxon>
        <taxon>Bifidobacteriaceae</taxon>
        <taxon>Bifidobacterium</taxon>
    </lineage>
</organism>
<dbReference type="AlphaFoldDB" id="A0A7Y0F0J8"/>
<feature type="domain" description="DUF218" evidence="2">
    <location>
        <begin position="180"/>
        <end position="357"/>
    </location>
</feature>
<proteinExistence type="predicted"/>
<reference evidence="3 4" key="1">
    <citation type="submission" date="2020-02" db="EMBL/GenBank/DDBJ databases">
        <title>Characterization of phylogenetic diversity of novel bifidobacterial species isolated in Czech ZOOs.</title>
        <authorList>
            <person name="Lugli G.A."/>
            <person name="Vera N.B."/>
            <person name="Ventura M."/>
        </authorList>
    </citation>
    <scope>NUCLEOTIDE SEQUENCE [LARGE SCALE GENOMIC DNA]</scope>
    <source>
        <strain evidence="3 4">DSM 109958</strain>
    </source>
</reference>
<feature type="transmembrane region" description="Helical" evidence="1">
    <location>
        <begin position="6"/>
        <end position="24"/>
    </location>
</feature>
<name>A0A7Y0F0J8_9BIFI</name>
<feature type="transmembrane region" description="Helical" evidence="1">
    <location>
        <begin position="102"/>
        <end position="135"/>
    </location>
</feature>
<protein>
    <recommendedName>
        <fullName evidence="2">DUF218 domain-containing protein</fullName>
    </recommendedName>
</protein>
<sequence length="383" mass="41134">MFTFLPDPQWLLVPAVALLACFALSMDREPRRLRNAIALFLGLWLLALGVMIRLLTMDVAWNAMVTLVTVLALAPPFAFGVRCLTHAAMAPLRRPEYPLFPVAGVLTGLAAGIASLAWCALMGMATFVPAAFYAIADSQELSRAMAVLGALVLDLSLPFAAWRLWSAACAVRPVDAARCDVILVQGRTVDGDRLDERRIDARSPKPDPSRPLSRPLPGPLLAARLDRAVQLWNASAGAATIAVGGVRDDDGTDDTVRMRSMLEARGVPSSRIVRLTDGTLQGNLQALAARKGRRGRDADTREDADVRGRDAGVLLVTDPYDLPRAAALCAQLGIPSASAAAAVPVGWRTVRMMREYAALVREHWAAFGAPVLLLSIVAFMVMP</sequence>
<gene>
    <name evidence="3" type="ORF">G1C96_0372</name>
</gene>
<evidence type="ECO:0000259" key="2">
    <source>
        <dbReference type="Pfam" id="PF02698"/>
    </source>
</evidence>